<keyword evidence="3" id="KW-1185">Reference proteome</keyword>
<evidence type="ECO:0000313" key="3">
    <source>
        <dbReference type="Proteomes" id="UP001179121"/>
    </source>
</evidence>
<feature type="domain" description="ATPase AAA-type core" evidence="1">
    <location>
        <begin position="56"/>
        <end position="160"/>
    </location>
</feature>
<dbReference type="RefSeq" id="WP_289270366.1">
    <property type="nucleotide sequence ID" value="NZ_OX365700.1"/>
</dbReference>
<dbReference type="KEGG" id="nti:DNFV4_03723"/>
<dbReference type="SUPFAM" id="SSF52540">
    <property type="entry name" value="P-loop containing nucleoside triphosphate hydrolases"/>
    <property type="match status" value="1"/>
</dbReference>
<reference evidence="2" key="1">
    <citation type="submission" date="2022-10" db="EMBL/GenBank/DDBJ databases">
        <authorList>
            <person name="Koch H."/>
        </authorList>
    </citation>
    <scope>NUCLEOTIDE SEQUENCE</scope>
    <source>
        <strain evidence="2">DNF</strain>
    </source>
</reference>
<dbReference type="GO" id="GO:0005524">
    <property type="term" value="F:ATP binding"/>
    <property type="evidence" value="ECO:0007669"/>
    <property type="project" value="InterPro"/>
</dbReference>
<evidence type="ECO:0000313" key="2">
    <source>
        <dbReference type="EMBL" id="CAI4033287.1"/>
    </source>
</evidence>
<dbReference type="EMBL" id="OX365700">
    <property type="protein sequence ID" value="CAI4033287.1"/>
    <property type="molecule type" value="Genomic_DNA"/>
</dbReference>
<gene>
    <name evidence="2" type="ORF">DNFV4_03723</name>
</gene>
<proteinExistence type="predicted"/>
<name>A0AA86T7Y8_9BACT</name>
<dbReference type="Proteomes" id="UP001179121">
    <property type="component" value="Chromosome"/>
</dbReference>
<dbReference type="InterPro" id="IPR003959">
    <property type="entry name" value="ATPase_AAA_core"/>
</dbReference>
<organism evidence="2 3">
    <name type="scientific">Nitrospira tepida</name>
    <dbReference type="NCBI Taxonomy" id="2973512"/>
    <lineage>
        <taxon>Bacteria</taxon>
        <taxon>Pseudomonadati</taxon>
        <taxon>Nitrospirota</taxon>
        <taxon>Nitrospiria</taxon>
        <taxon>Nitrospirales</taxon>
        <taxon>Nitrospiraceae</taxon>
        <taxon>Nitrospira</taxon>
    </lineage>
</organism>
<dbReference type="AlphaFoldDB" id="A0AA86T7Y8"/>
<evidence type="ECO:0000259" key="1">
    <source>
        <dbReference type="Pfam" id="PF00004"/>
    </source>
</evidence>
<dbReference type="Pfam" id="PF00004">
    <property type="entry name" value="AAA"/>
    <property type="match status" value="1"/>
</dbReference>
<sequence>MATTTMPTAATLPGVTPAMIRRLVPRLAGARSRQIKEGGVIVLAGSTKLQRRKAVDLLSAELDRRVLRVDLSHIESRYIGETEKNLARLLDQAARTGAILFFDEADALFGRRNAVTDAQDRYADPKVNDLLEQLARHPGPVVVTVSRISRLSHLPPALRCEVRAVIIKKPTRQRAANKS</sequence>
<dbReference type="GO" id="GO:0016887">
    <property type="term" value="F:ATP hydrolysis activity"/>
    <property type="evidence" value="ECO:0007669"/>
    <property type="project" value="InterPro"/>
</dbReference>
<protein>
    <recommendedName>
        <fullName evidence="1">ATPase AAA-type core domain-containing protein</fullName>
    </recommendedName>
</protein>
<dbReference type="InterPro" id="IPR027417">
    <property type="entry name" value="P-loop_NTPase"/>
</dbReference>
<dbReference type="Gene3D" id="3.40.50.300">
    <property type="entry name" value="P-loop containing nucleotide triphosphate hydrolases"/>
    <property type="match status" value="1"/>
</dbReference>
<accession>A0AA86T7Y8</accession>